<evidence type="ECO:0000256" key="1">
    <source>
        <dbReference type="ARBA" id="ARBA00001273"/>
    </source>
</evidence>
<dbReference type="Gene3D" id="3.30.540.10">
    <property type="entry name" value="Fructose-1,6-Bisphosphatase, subunit A, domain 1"/>
    <property type="match status" value="1"/>
</dbReference>
<evidence type="ECO:0000256" key="7">
    <source>
        <dbReference type="ARBA" id="ARBA00023277"/>
    </source>
</evidence>
<dbReference type="PATRIC" id="fig|113653.22.peg.1419"/>
<dbReference type="GO" id="GO:0046872">
    <property type="term" value="F:metal ion binding"/>
    <property type="evidence" value="ECO:0007669"/>
    <property type="project" value="UniProtKB-KW"/>
</dbReference>
<proteinExistence type="inferred from homology"/>
<dbReference type="SUPFAM" id="SSF56655">
    <property type="entry name" value="Carbohydrate phosphatase"/>
    <property type="match status" value="1"/>
</dbReference>
<sequence>MNPEKALEISRRVAEEVEKAISGIAGTREAGEVVGMGKDGTPTKRIDKLAEQAALRVLGEYNVTVVSEEVGVTGEGDVYVALDPIDGTFNAEKGVPIYSVTLLFSKSRKLGDAFFGYVKNLATGEEYYSDGVKSYRNGKEIRASSTESLRCNAIVYYPNRDLPFRRVRIFGASSLEICYVADGRFDCFIDLRKGENGRGFLRVYDISASLFIAKNAGARVSSLDGDDIWEKEIAMDERFRIVVSGEKIHDRLIEMLL</sequence>
<feature type="binding site" evidence="9">
    <location>
        <position position="85"/>
    </location>
    <ligand>
        <name>Mg(2+)</name>
        <dbReference type="ChEBI" id="CHEBI:18420"/>
        <label>1</label>
        <note>catalytic</note>
    </ligand>
</feature>
<dbReference type="FunFam" id="3.40.190.80:FF:000020">
    <property type="entry name" value="Fructose-1,6-bisphosphatase/inositol-1-monophosphatase"/>
    <property type="match status" value="1"/>
</dbReference>
<comment type="catalytic activity">
    <reaction evidence="1">
        <text>beta-D-fructose 1,6-bisphosphate + H2O = beta-D-fructose 6-phosphate + phosphate</text>
        <dbReference type="Rhea" id="RHEA:11064"/>
        <dbReference type="ChEBI" id="CHEBI:15377"/>
        <dbReference type="ChEBI" id="CHEBI:32966"/>
        <dbReference type="ChEBI" id="CHEBI:43474"/>
        <dbReference type="ChEBI" id="CHEBI:57634"/>
        <dbReference type="EC" id="3.1.3.11"/>
    </reaction>
</comment>
<evidence type="ECO:0000313" key="10">
    <source>
        <dbReference type="EMBL" id="AKG91271.1"/>
    </source>
</evidence>
<dbReference type="GO" id="GO:0007165">
    <property type="term" value="P:signal transduction"/>
    <property type="evidence" value="ECO:0007669"/>
    <property type="project" value="TreeGrafter"/>
</dbReference>
<comment type="cofactor">
    <cofactor evidence="2 9">
        <name>Mg(2+)</name>
        <dbReference type="ChEBI" id="CHEBI:18420"/>
    </cofactor>
</comment>
<name>A0A0F7DBK9_9EURY</name>
<feature type="binding site" evidence="9">
    <location>
        <position position="86"/>
    </location>
    <ligand>
        <name>Mg(2+)</name>
        <dbReference type="ChEBI" id="CHEBI:18420"/>
        <label>1</label>
        <note>catalytic</note>
    </ligand>
</feature>
<gene>
    <name evidence="10" type="ORF">GAH_01437</name>
</gene>
<dbReference type="GO" id="GO:0042132">
    <property type="term" value="F:fructose 1,6-bisphosphate 1-phosphatase activity"/>
    <property type="evidence" value="ECO:0007669"/>
    <property type="project" value="UniProtKB-EC"/>
</dbReference>
<dbReference type="EC" id="3.1.3.11" evidence="3"/>
<dbReference type="KEGG" id="gah:GAH_01437"/>
<dbReference type="GeneID" id="24804007"/>
<keyword evidence="11" id="KW-1185">Reference proteome</keyword>
<keyword evidence="5 10" id="KW-0378">Hydrolase</keyword>
<keyword evidence="4 9" id="KW-0479">Metal-binding</keyword>
<feature type="binding site" evidence="9">
    <location>
        <position position="205"/>
    </location>
    <ligand>
        <name>Mg(2+)</name>
        <dbReference type="ChEBI" id="CHEBI:18420"/>
        <label>1</label>
        <note>catalytic</note>
    </ligand>
</feature>
<dbReference type="OrthoDB" id="58111at2157"/>
<dbReference type="Gene3D" id="3.40.190.80">
    <property type="match status" value="1"/>
</dbReference>
<keyword evidence="7" id="KW-0119">Carbohydrate metabolism</keyword>
<dbReference type="HOGENOM" id="CLU_044118_5_0_2"/>
<dbReference type="RefSeq" id="WP_048095673.1">
    <property type="nucleotide sequence ID" value="NZ_CP011267.1"/>
</dbReference>
<evidence type="ECO:0000256" key="8">
    <source>
        <dbReference type="ARBA" id="ARBA00038103"/>
    </source>
</evidence>
<dbReference type="STRING" id="113653.GAH_01437"/>
<organism evidence="10 11">
    <name type="scientific">Geoglobus ahangari</name>
    <dbReference type="NCBI Taxonomy" id="113653"/>
    <lineage>
        <taxon>Archaea</taxon>
        <taxon>Methanobacteriati</taxon>
        <taxon>Methanobacteriota</taxon>
        <taxon>Archaeoglobi</taxon>
        <taxon>Archaeoglobales</taxon>
        <taxon>Archaeoglobaceae</taxon>
        <taxon>Geoglobus</taxon>
    </lineage>
</organism>
<evidence type="ECO:0000313" key="11">
    <source>
        <dbReference type="Proteomes" id="UP000034723"/>
    </source>
</evidence>
<dbReference type="PANTHER" id="PTHR20854:SF4">
    <property type="entry name" value="INOSITOL-1-MONOPHOSPHATASE-RELATED"/>
    <property type="match status" value="1"/>
</dbReference>
<evidence type="ECO:0000256" key="5">
    <source>
        <dbReference type="ARBA" id="ARBA00022801"/>
    </source>
</evidence>
<evidence type="ECO:0000256" key="6">
    <source>
        <dbReference type="ARBA" id="ARBA00022842"/>
    </source>
</evidence>
<dbReference type="GO" id="GO:0006020">
    <property type="term" value="P:inositol metabolic process"/>
    <property type="evidence" value="ECO:0007669"/>
    <property type="project" value="TreeGrafter"/>
</dbReference>
<feature type="binding site" evidence="9">
    <location>
        <position position="68"/>
    </location>
    <ligand>
        <name>Mg(2+)</name>
        <dbReference type="ChEBI" id="CHEBI:18420"/>
        <label>1</label>
        <note>catalytic</note>
    </ligand>
</feature>
<dbReference type="PANTHER" id="PTHR20854">
    <property type="entry name" value="INOSITOL MONOPHOSPHATASE"/>
    <property type="match status" value="1"/>
</dbReference>
<comment type="similarity">
    <text evidence="8">Belongs to the inositol monophosphatase superfamily. FBPase class 4 family.</text>
</comment>
<dbReference type="GO" id="GO:0008934">
    <property type="term" value="F:inositol monophosphate 1-phosphatase activity"/>
    <property type="evidence" value="ECO:0007669"/>
    <property type="project" value="TreeGrafter"/>
</dbReference>
<keyword evidence="6 9" id="KW-0460">Magnesium</keyword>
<dbReference type="AlphaFoldDB" id="A0A0F7DBK9"/>
<dbReference type="InterPro" id="IPR000760">
    <property type="entry name" value="Inositol_monophosphatase-like"/>
</dbReference>
<accession>A0A0F7DBK9</accession>
<evidence type="ECO:0000256" key="4">
    <source>
        <dbReference type="ARBA" id="ARBA00022723"/>
    </source>
</evidence>
<evidence type="ECO:0000256" key="3">
    <source>
        <dbReference type="ARBA" id="ARBA00013093"/>
    </source>
</evidence>
<evidence type="ECO:0000256" key="9">
    <source>
        <dbReference type="PIRSR" id="PIRSR600760-2"/>
    </source>
</evidence>
<dbReference type="Proteomes" id="UP000034723">
    <property type="component" value="Chromosome"/>
</dbReference>
<dbReference type="PRINTS" id="PR00377">
    <property type="entry name" value="IMPHPHTASES"/>
</dbReference>
<feature type="binding site" evidence="9">
    <location>
        <position position="83"/>
    </location>
    <ligand>
        <name>Mg(2+)</name>
        <dbReference type="ChEBI" id="CHEBI:18420"/>
        <label>1</label>
        <note>catalytic</note>
    </ligand>
</feature>
<dbReference type="Pfam" id="PF00459">
    <property type="entry name" value="Inositol_P"/>
    <property type="match status" value="1"/>
</dbReference>
<reference evidence="10 11" key="1">
    <citation type="submission" date="2015-04" db="EMBL/GenBank/DDBJ databases">
        <title>The complete genome sequence of the hyperthermophilic, obligate iron-reducing archaeon Geoglobus ahangari strain 234T.</title>
        <authorList>
            <person name="Manzella M.P."/>
            <person name="Holmes D.E."/>
            <person name="Rocheleau J.M."/>
            <person name="Chung A."/>
            <person name="Reguera G."/>
            <person name="Kashefi K."/>
        </authorList>
    </citation>
    <scope>NUCLEOTIDE SEQUENCE [LARGE SCALE GENOMIC DNA]</scope>
    <source>
        <strain evidence="10 11">234</strain>
    </source>
</reference>
<dbReference type="FunCoup" id="A0A0F7DBK9">
    <property type="interactions" value="73"/>
</dbReference>
<dbReference type="EMBL" id="CP011267">
    <property type="protein sequence ID" value="AKG91271.1"/>
    <property type="molecule type" value="Genomic_DNA"/>
</dbReference>
<protein>
    <recommendedName>
        <fullName evidence="3">fructose-bisphosphatase</fullName>
        <ecNumber evidence="3">3.1.3.11</ecNumber>
    </recommendedName>
</protein>
<evidence type="ECO:0000256" key="2">
    <source>
        <dbReference type="ARBA" id="ARBA00001946"/>
    </source>
</evidence>
<dbReference type="InParanoid" id="A0A0F7DBK9"/>